<sequence>MGTSVLWLPTSYYLLAAGMYFTCHFLDLFDGQIARKLNQTSQFGAVLDYTSDVVCHTSMLMALASVVPSQLLPLAIVMMVEVVGCVVSMYLTASGNYWKNTDAGTPFLLKKVIVNQAYTTFGKVMLMVYQAFFSLSWVLANHPSITTSHPIFLLWAALLPGAFVNFLIHYSIAYEGIRKWKE</sequence>
<dbReference type="AlphaFoldDB" id="A0A6B2LIP8"/>
<evidence type="ECO:0008006" key="5">
    <source>
        <dbReference type="Google" id="ProtNLM"/>
    </source>
</evidence>
<dbReference type="PROSITE" id="PS00379">
    <property type="entry name" value="CDP_ALCOHOL_P_TRANSF"/>
    <property type="match status" value="1"/>
</dbReference>
<protein>
    <recommendedName>
        <fullName evidence="5">CDP-diacylglycerol--inositol 3-phosphatidyltransferase</fullName>
    </recommendedName>
</protein>
<evidence type="ECO:0000256" key="3">
    <source>
        <dbReference type="SAM" id="Phobius"/>
    </source>
</evidence>
<name>A0A6B2LIP8_9EUKA</name>
<organism evidence="4">
    <name type="scientific">Arcella intermedia</name>
    <dbReference type="NCBI Taxonomy" id="1963864"/>
    <lineage>
        <taxon>Eukaryota</taxon>
        <taxon>Amoebozoa</taxon>
        <taxon>Tubulinea</taxon>
        <taxon>Elardia</taxon>
        <taxon>Arcellinida</taxon>
        <taxon>Sphaerothecina</taxon>
        <taxon>Arcellidae</taxon>
        <taxon>Arcella</taxon>
    </lineage>
</organism>
<dbReference type="InterPro" id="IPR048254">
    <property type="entry name" value="CDP_ALCOHOL_P_TRANSF_CS"/>
</dbReference>
<evidence type="ECO:0000256" key="2">
    <source>
        <dbReference type="RuleBase" id="RU003750"/>
    </source>
</evidence>
<evidence type="ECO:0000256" key="1">
    <source>
        <dbReference type="ARBA" id="ARBA00022679"/>
    </source>
</evidence>
<dbReference type="GO" id="GO:0016020">
    <property type="term" value="C:membrane"/>
    <property type="evidence" value="ECO:0007669"/>
    <property type="project" value="InterPro"/>
</dbReference>
<accession>A0A6B2LIP8</accession>
<feature type="transmembrane region" description="Helical" evidence="3">
    <location>
        <begin position="152"/>
        <end position="172"/>
    </location>
</feature>
<dbReference type="InterPro" id="IPR043130">
    <property type="entry name" value="CDP-OH_PTrfase_TM_dom"/>
</dbReference>
<keyword evidence="3" id="KW-0472">Membrane</keyword>
<dbReference type="GO" id="GO:0008654">
    <property type="term" value="P:phospholipid biosynthetic process"/>
    <property type="evidence" value="ECO:0007669"/>
    <property type="project" value="InterPro"/>
</dbReference>
<reference evidence="4" key="1">
    <citation type="journal article" date="2020" name="J. Eukaryot. Microbiol.">
        <title>De novo Sequencing, Assembly and Annotation of the Transcriptome for the Free-Living Testate Amoeba Arcella intermedia.</title>
        <authorList>
            <person name="Ribeiro G.M."/>
            <person name="Porfirio-Sousa A.L."/>
            <person name="Maurer-Alcala X.X."/>
            <person name="Katz L.A."/>
            <person name="Lahr D.J.G."/>
        </authorList>
    </citation>
    <scope>NUCLEOTIDE SEQUENCE</scope>
</reference>
<evidence type="ECO:0000313" key="4">
    <source>
        <dbReference type="EMBL" id="NDV37009.1"/>
    </source>
</evidence>
<keyword evidence="3" id="KW-1133">Transmembrane helix</keyword>
<proteinExistence type="inferred from homology"/>
<keyword evidence="3" id="KW-0812">Transmembrane</keyword>
<dbReference type="InterPro" id="IPR000462">
    <property type="entry name" value="CDP-OH_P_trans"/>
</dbReference>
<dbReference type="Pfam" id="PF01066">
    <property type="entry name" value="CDP-OH_P_transf"/>
    <property type="match status" value="1"/>
</dbReference>
<feature type="transmembrane region" description="Helical" evidence="3">
    <location>
        <begin position="113"/>
        <end position="140"/>
    </location>
</feature>
<dbReference type="GO" id="GO:0016780">
    <property type="term" value="F:phosphotransferase activity, for other substituted phosphate groups"/>
    <property type="evidence" value="ECO:0007669"/>
    <property type="project" value="InterPro"/>
</dbReference>
<dbReference type="Gene3D" id="1.20.120.1760">
    <property type="match status" value="1"/>
</dbReference>
<dbReference type="EMBL" id="GIBP01008040">
    <property type="protein sequence ID" value="NDV37009.1"/>
    <property type="molecule type" value="Transcribed_RNA"/>
</dbReference>
<feature type="transmembrane region" description="Helical" evidence="3">
    <location>
        <begin position="71"/>
        <end position="93"/>
    </location>
</feature>
<keyword evidence="1 2" id="KW-0808">Transferase</keyword>
<comment type="similarity">
    <text evidence="2">Belongs to the CDP-alcohol phosphatidyltransferase class-I family.</text>
</comment>
<feature type="transmembrane region" description="Helical" evidence="3">
    <location>
        <begin position="12"/>
        <end position="29"/>
    </location>
</feature>